<dbReference type="STRING" id="4955.A0A1G4MAW9"/>
<dbReference type="Gene3D" id="3.40.50.10190">
    <property type="entry name" value="BRCT domain"/>
    <property type="match status" value="4"/>
</dbReference>
<evidence type="ECO:0000256" key="1">
    <source>
        <dbReference type="ARBA" id="ARBA00022737"/>
    </source>
</evidence>
<dbReference type="SUPFAM" id="SSF52113">
    <property type="entry name" value="BRCT domain"/>
    <property type="match status" value="3"/>
</dbReference>
<name>A0A1G4MAW9_LACFM</name>
<protein>
    <submittedName>
        <fullName evidence="4">LAFE_0D01398g1_1</fullName>
    </submittedName>
</protein>
<dbReference type="EMBL" id="LT598492">
    <property type="protein sequence ID" value="SCW00935.1"/>
    <property type="molecule type" value="Genomic_DNA"/>
</dbReference>
<sequence length="703" mass="79913">MQKPFQGITFCPTALPEEMSRSVSRKIIKLGGAFSKDLTKLVNVLVVGSTNTNKYRFAAQHRADIVLTDVEAIDSLYDLWLTGEDVTMKDHSNFAQIVSPRDRMVSVLRERFQVGALKDFVVFIGRVDDDHAGEASIEKLEQMCVSQNVHSCNSRHFVKESYWNRPTVFVTDCARGARVDAARQQGLPIVHPKWILDCHRRQALLDFSYYLLEDATDRPWDAVGKTSCSCWEDVLRRDEPVESDVPQETRPNHQTVLNKFGSDGDRLWKSVIHKEKKKTPSLAVEVPESKAVTETVPLFSGIQCHLHAFPQRHHEILRKIIEGNGGDCFNYDPTKIPSNAAYLVVPSNMLIEDLPISDPFKAVVTEFYFERCLHYKKLLETDPWSVPFLTNFKLQAPRDLAEHGHAKDSLKVAITGFQGVELLHITKILGYLTPMGLHLTETLNKDTDVLIINLGALTSIPDSHALWNNNYAYMFSENKKIEQNQVFRNSMKRKIEFIKQKHSIPVVTPGFIMELFARSAKNKGTNKTRAKIFLNDINWCVLCPRGSKEQFCCELILEPGSKQPSAAEVENSLPTKIPPISLKEKRQELLEKLSRTPVNRKRPNPVNETRLPPQHRSLPPKVPKLAPVEKMMAVQRSSSWGKMMSEHVRQTDNTEGNETGSETDHEDSIHTQVTYGAISERKETKVPSRRLTRQHAKQIDTEI</sequence>
<feature type="region of interest" description="Disordered" evidence="2">
    <location>
        <begin position="647"/>
        <end position="703"/>
    </location>
</feature>
<reference evidence="4 5" key="1">
    <citation type="submission" date="2016-03" db="EMBL/GenBank/DDBJ databases">
        <authorList>
            <person name="Devillers H."/>
        </authorList>
    </citation>
    <scope>NUCLEOTIDE SEQUENCE [LARGE SCALE GENOMIC DNA]</scope>
    <source>
        <strain evidence="4">CBS 6772</strain>
    </source>
</reference>
<gene>
    <name evidence="4" type="ORF">LAFE_0D01398G</name>
</gene>
<dbReference type="PANTHER" id="PTHR13561">
    <property type="entry name" value="DNA REPLICATION REGULATOR DPB11-RELATED"/>
    <property type="match status" value="1"/>
</dbReference>
<dbReference type="PROSITE" id="PS50172">
    <property type="entry name" value="BRCT"/>
    <property type="match status" value="3"/>
</dbReference>
<dbReference type="AlphaFoldDB" id="A0A1G4MAW9"/>
<dbReference type="InterPro" id="IPR001357">
    <property type="entry name" value="BRCT_dom"/>
</dbReference>
<dbReference type="GO" id="GO:0033314">
    <property type="term" value="P:mitotic DNA replication checkpoint signaling"/>
    <property type="evidence" value="ECO:0007669"/>
    <property type="project" value="TreeGrafter"/>
</dbReference>
<keyword evidence="5" id="KW-1185">Reference proteome</keyword>
<dbReference type="SMART" id="SM00292">
    <property type="entry name" value="BRCT"/>
    <property type="match status" value="3"/>
</dbReference>
<dbReference type="Proteomes" id="UP000190831">
    <property type="component" value="Chromosome D"/>
</dbReference>
<dbReference type="GO" id="GO:0007095">
    <property type="term" value="P:mitotic G2 DNA damage checkpoint signaling"/>
    <property type="evidence" value="ECO:0007669"/>
    <property type="project" value="TreeGrafter"/>
</dbReference>
<evidence type="ECO:0000313" key="5">
    <source>
        <dbReference type="Proteomes" id="UP000190831"/>
    </source>
</evidence>
<dbReference type="CDD" id="cd18433">
    <property type="entry name" value="BRCT_Rad4_rpt3"/>
    <property type="match status" value="1"/>
</dbReference>
<dbReference type="OMA" id="ERCLHYK"/>
<dbReference type="Pfam" id="PF12738">
    <property type="entry name" value="PTCB-BRCT"/>
    <property type="match status" value="1"/>
</dbReference>
<feature type="region of interest" description="Disordered" evidence="2">
    <location>
        <begin position="592"/>
        <end position="623"/>
    </location>
</feature>
<evidence type="ECO:0000256" key="2">
    <source>
        <dbReference type="SAM" id="MobiDB-lite"/>
    </source>
</evidence>
<dbReference type="OrthoDB" id="251770at2759"/>
<dbReference type="GO" id="GO:0006270">
    <property type="term" value="P:DNA replication initiation"/>
    <property type="evidence" value="ECO:0007669"/>
    <property type="project" value="TreeGrafter"/>
</dbReference>
<accession>A0A1G4MAW9</accession>
<proteinExistence type="predicted"/>
<feature type="compositionally biased region" description="Basic residues" evidence="2">
    <location>
        <begin position="687"/>
        <end position="696"/>
    </location>
</feature>
<evidence type="ECO:0000259" key="3">
    <source>
        <dbReference type="PROSITE" id="PS50172"/>
    </source>
</evidence>
<dbReference type="CDD" id="cd00027">
    <property type="entry name" value="BRCT"/>
    <property type="match status" value="1"/>
</dbReference>
<feature type="domain" description="BRCT" evidence="3">
    <location>
        <begin position="294"/>
        <end position="386"/>
    </location>
</feature>
<keyword evidence="1" id="KW-0677">Repeat</keyword>
<organism evidence="4 5">
    <name type="scientific">Lachancea fermentati</name>
    <name type="common">Zygosaccharomyces fermentati</name>
    <dbReference type="NCBI Taxonomy" id="4955"/>
    <lineage>
        <taxon>Eukaryota</taxon>
        <taxon>Fungi</taxon>
        <taxon>Dikarya</taxon>
        <taxon>Ascomycota</taxon>
        <taxon>Saccharomycotina</taxon>
        <taxon>Saccharomycetes</taxon>
        <taxon>Saccharomycetales</taxon>
        <taxon>Saccharomycetaceae</taxon>
        <taxon>Lachancea</taxon>
    </lineage>
</organism>
<dbReference type="PANTHER" id="PTHR13561:SF20">
    <property type="entry name" value="DNA TOPOISOMERASE 2-BINDING PROTEIN 1"/>
    <property type="match status" value="1"/>
</dbReference>
<dbReference type="InterPro" id="IPR036420">
    <property type="entry name" value="BRCT_dom_sf"/>
</dbReference>
<feature type="domain" description="BRCT" evidence="3">
    <location>
        <begin position="1"/>
        <end position="81"/>
    </location>
</feature>
<feature type="domain" description="BRCT" evidence="3">
    <location>
        <begin position="187"/>
        <end position="212"/>
    </location>
</feature>
<evidence type="ECO:0000313" key="4">
    <source>
        <dbReference type="EMBL" id="SCW00935.1"/>
    </source>
</evidence>